<keyword evidence="9" id="KW-0446">Lipid-binding</keyword>
<evidence type="ECO:0000256" key="3">
    <source>
        <dbReference type="ARBA" id="ARBA00004623"/>
    </source>
</evidence>
<comment type="subcellular location">
    <subcellularLocation>
        <location evidence="2">Cytoplasm</location>
        <location evidence="2">Cytosol</location>
    </subcellularLocation>
    <subcellularLocation>
        <location evidence="1">Endosome membrane</location>
        <topology evidence="1">Peripheral membrane protein</topology>
    </subcellularLocation>
    <subcellularLocation>
        <location evidence="3">Preautophagosomal structure membrane</location>
        <topology evidence="3">Peripheral membrane protein</topology>
    </subcellularLocation>
</comment>
<evidence type="ECO:0000256" key="15">
    <source>
        <dbReference type="SAM" id="MobiDB-lite"/>
    </source>
</evidence>
<evidence type="ECO:0000313" key="18">
    <source>
        <dbReference type="Proteomes" id="UP001141434"/>
    </source>
</evidence>
<reference evidence="17" key="1">
    <citation type="submission" date="2022-11" db="EMBL/GenBank/DDBJ databases">
        <authorList>
            <person name="Petersen C."/>
        </authorList>
    </citation>
    <scope>NUCLEOTIDE SEQUENCE</scope>
    <source>
        <strain evidence="17">IBT 34128</strain>
    </source>
</reference>
<dbReference type="OrthoDB" id="205639at2759"/>
<dbReference type="Pfam" id="PF00787">
    <property type="entry name" value="PX"/>
    <property type="match status" value="1"/>
</dbReference>
<dbReference type="GO" id="GO:0005829">
    <property type="term" value="C:cytosol"/>
    <property type="evidence" value="ECO:0007669"/>
    <property type="project" value="UniProtKB-SubCell"/>
</dbReference>
<protein>
    <recommendedName>
        <fullName evidence="11">Sorting nexin-4</fullName>
    </recommendedName>
    <alternativeName>
        <fullName evidence="12">Autophagy-related protein 24</fullName>
    </alternativeName>
</protein>
<evidence type="ECO:0000256" key="5">
    <source>
        <dbReference type="ARBA" id="ARBA00022448"/>
    </source>
</evidence>
<dbReference type="GO" id="GO:0000422">
    <property type="term" value="P:autophagy of mitochondrion"/>
    <property type="evidence" value="ECO:0007669"/>
    <property type="project" value="TreeGrafter"/>
</dbReference>
<evidence type="ECO:0000256" key="11">
    <source>
        <dbReference type="ARBA" id="ARBA00040748"/>
    </source>
</evidence>
<feature type="region of interest" description="Disordered" evidence="15">
    <location>
        <begin position="1"/>
        <end position="56"/>
    </location>
</feature>
<dbReference type="Gene3D" id="1.20.1270.60">
    <property type="entry name" value="Arfaptin homology (AH) domain/BAR domain"/>
    <property type="match status" value="1"/>
</dbReference>
<evidence type="ECO:0000256" key="14">
    <source>
        <dbReference type="SAM" id="Coils"/>
    </source>
</evidence>
<dbReference type="CDD" id="cd06863">
    <property type="entry name" value="PX_Atg24p"/>
    <property type="match status" value="1"/>
</dbReference>
<dbReference type="PANTHER" id="PTHR45949">
    <property type="entry name" value="SORTING NEXIN-4"/>
    <property type="match status" value="1"/>
</dbReference>
<evidence type="ECO:0000256" key="10">
    <source>
        <dbReference type="ARBA" id="ARBA00023136"/>
    </source>
</evidence>
<dbReference type="GO" id="GO:0034045">
    <property type="term" value="C:phagophore assembly site membrane"/>
    <property type="evidence" value="ECO:0007669"/>
    <property type="project" value="UniProtKB-SubCell"/>
</dbReference>
<feature type="compositionally biased region" description="Basic and acidic residues" evidence="15">
    <location>
        <begin position="1"/>
        <end position="20"/>
    </location>
</feature>
<dbReference type="FunFam" id="3.30.1520.10:FF:000035">
    <property type="entry name" value="Sorting nexin-4 protein"/>
    <property type="match status" value="1"/>
</dbReference>
<evidence type="ECO:0000256" key="8">
    <source>
        <dbReference type="ARBA" id="ARBA00023006"/>
    </source>
</evidence>
<dbReference type="GO" id="GO:0034727">
    <property type="term" value="P:piecemeal microautophagy of the nucleus"/>
    <property type="evidence" value="ECO:0007669"/>
    <property type="project" value="TreeGrafter"/>
</dbReference>
<feature type="domain" description="PX" evidence="16">
    <location>
        <begin position="71"/>
        <end position="193"/>
    </location>
</feature>
<dbReference type="Proteomes" id="UP001141434">
    <property type="component" value="Unassembled WGS sequence"/>
</dbReference>
<keyword evidence="7" id="KW-0967">Endosome</keyword>
<dbReference type="GO" id="GO:0010008">
    <property type="term" value="C:endosome membrane"/>
    <property type="evidence" value="ECO:0007669"/>
    <property type="project" value="UniProtKB-SubCell"/>
</dbReference>
<keyword evidence="18" id="KW-1185">Reference proteome</keyword>
<dbReference type="GO" id="GO:0061709">
    <property type="term" value="P:reticulophagy"/>
    <property type="evidence" value="ECO:0007669"/>
    <property type="project" value="TreeGrafter"/>
</dbReference>
<keyword evidence="8" id="KW-0072">Autophagy</keyword>
<dbReference type="PROSITE" id="PS50195">
    <property type="entry name" value="PX"/>
    <property type="match status" value="1"/>
</dbReference>
<reference evidence="17" key="2">
    <citation type="journal article" date="2023" name="IMA Fungus">
        <title>Comparative genomic study of the Penicillium genus elucidates a diverse pangenome and 15 lateral gene transfer events.</title>
        <authorList>
            <person name="Petersen C."/>
            <person name="Sorensen T."/>
            <person name="Nielsen M.R."/>
            <person name="Sondergaard T.E."/>
            <person name="Sorensen J.L."/>
            <person name="Fitzpatrick D.A."/>
            <person name="Frisvad J.C."/>
            <person name="Nielsen K.L."/>
        </authorList>
    </citation>
    <scope>NUCLEOTIDE SEQUENCE</scope>
    <source>
        <strain evidence="17">IBT 34128</strain>
    </source>
</reference>
<evidence type="ECO:0000256" key="6">
    <source>
        <dbReference type="ARBA" id="ARBA00022490"/>
    </source>
</evidence>
<dbReference type="InterPro" id="IPR015404">
    <property type="entry name" value="Vps5_C"/>
</dbReference>
<dbReference type="GO" id="GO:0005769">
    <property type="term" value="C:early endosome"/>
    <property type="evidence" value="ECO:0007669"/>
    <property type="project" value="TreeGrafter"/>
</dbReference>
<evidence type="ECO:0000313" key="17">
    <source>
        <dbReference type="EMBL" id="KAJ5086762.1"/>
    </source>
</evidence>
<dbReference type="SUPFAM" id="SSF64268">
    <property type="entry name" value="PX domain"/>
    <property type="match status" value="1"/>
</dbReference>
<dbReference type="SMART" id="SM00312">
    <property type="entry name" value="PX"/>
    <property type="match status" value="1"/>
</dbReference>
<accession>A0A9W9JZM2</accession>
<feature type="coiled-coil region" evidence="14">
    <location>
        <begin position="398"/>
        <end position="432"/>
    </location>
</feature>
<dbReference type="GO" id="GO:0035091">
    <property type="term" value="F:phosphatidylinositol binding"/>
    <property type="evidence" value="ECO:0007669"/>
    <property type="project" value="InterPro"/>
</dbReference>
<gene>
    <name evidence="17" type="ORF">NUU61_008069</name>
</gene>
<dbReference type="CDD" id="cd07628">
    <property type="entry name" value="BAR_Atg24p"/>
    <property type="match status" value="1"/>
</dbReference>
<evidence type="ECO:0000256" key="2">
    <source>
        <dbReference type="ARBA" id="ARBA00004514"/>
    </source>
</evidence>
<dbReference type="InterPro" id="IPR036871">
    <property type="entry name" value="PX_dom_sf"/>
</dbReference>
<dbReference type="EMBL" id="JAPMSZ010000010">
    <property type="protein sequence ID" value="KAJ5086762.1"/>
    <property type="molecule type" value="Genomic_DNA"/>
</dbReference>
<dbReference type="SUPFAM" id="SSF103657">
    <property type="entry name" value="BAR/IMD domain-like"/>
    <property type="match status" value="1"/>
</dbReference>
<dbReference type="RefSeq" id="XP_056508887.1">
    <property type="nucleotide sequence ID" value="XM_056658594.1"/>
</dbReference>
<comment type="similarity">
    <text evidence="4">Belongs to the sorting nexin family.</text>
</comment>
<dbReference type="GO" id="GO:0032456">
    <property type="term" value="P:endocytic recycling"/>
    <property type="evidence" value="ECO:0007669"/>
    <property type="project" value="TreeGrafter"/>
</dbReference>
<evidence type="ECO:0000256" key="9">
    <source>
        <dbReference type="ARBA" id="ARBA00023121"/>
    </source>
</evidence>
<dbReference type="PANTHER" id="PTHR45949:SF2">
    <property type="entry name" value="SORTING NEXIN-4"/>
    <property type="match status" value="1"/>
</dbReference>
<dbReference type="InterPro" id="IPR001683">
    <property type="entry name" value="PX_dom"/>
</dbReference>
<dbReference type="GeneID" id="81397763"/>
<keyword evidence="6" id="KW-0963">Cytoplasm</keyword>
<name>A0A9W9JZM2_9EURO</name>
<feature type="compositionally biased region" description="Basic and acidic residues" evidence="15">
    <location>
        <begin position="31"/>
        <end position="42"/>
    </location>
</feature>
<keyword evidence="14" id="KW-0175">Coiled coil</keyword>
<sequence length="495" mass="56521">MDQHDDFDSVSWKHDPDSDVSRPTTSDTDAEEPHGFDHDANGKRRMSSANEEPQAGSLADAVDLAGIGDGVLECRVDSPLKENDGTKDAYVSYLVTTHTDFKSFQKPDFNVRRRFTDFYFLYKTLYREYPACAVPPLPDKHKMEYVRGDRFGPEFTTRRAWSLHRFLKRLSLHPVLRRAPLLTIFLESADWNAHMRLHSSRGSTSTTSEAAGASGIFDNFTDTFVNAFTKVHKPDRRFIEVREKADKLDEDLSHVEKTVARVARRESDLETDYTELATQFRKLVPLEPAVEMPLQVFAASVEETARGVRDLKDHTDQNYLGSLRDMEAYILSLKTLLKTREQKQLDFEALVDYRNKAVAERDTLAANPAAYYASNPLTSSPASFIRSKMEDMRGVDHEQSRRERVRKLELRIDELTREVESAKITSEMFDEEVVREVADFERIKAVEFRDSLGSLAESHIEFYQGVLSTWERFVAEMEGESDVGRESDSVAAGAR</sequence>
<evidence type="ECO:0000256" key="4">
    <source>
        <dbReference type="ARBA" id="ARBA00010883"/>
    </source>
</evidence>
<dbReference type="Gene3D" id="3.30.1520.10">
    <property type="entry name" value="Phox-like domain"/>
    <property type="match status" value="1"/>
</dbReference>
<keyword evidence="10" id="KW-0472">Membrane</keyword>
<evidence type="ECO:0000256" key="7">
    <source>
        <dbReference type="ARBA" id="ARBA00022753"/>
    </source>
</evidence>
<organism evidence="17 18">
    <name type="scientific">Penicillium alfredii</name>
    <dbReference type="NCBI Taxonomy" id="1506179"/>
    <lineage>
        <taxon>Eukaryota</taxon>
        <taxon>Fungi</taxon>
        <taxon>Dikarya</taxon>
        <taxon>Ascomycota</taxon>
        <taxon>Pezizomycotina</taxon>
        <taxon>Eurotiomycetes</taxon>
        <taxon>Eurotiomycetidae</taxon>
        <taxon>Eurotiales</taxon>
        <taxon>Aspergillaceae</taxon>
        <taxon>Penicillium</taxon>
    </lineage>
</organism>
<dbReference type="GO" id="GO:0015031">
    <property type="term" value="P:protein transport"/>
    <property type="evidence" value="ECO:0007669"/>
    <property type="project" value="TreeGrafter"/>
</dbReference>
<evidence type="ECO:0000256" key="12">
    <source>
        <dbReference type="ARBA" id="ARBA00041273"/>
    </source>
</evidence>
<evidence type="ECO:0000259" key="16">
    <source>
        <dbReference type="PROSITE" id="PS50195"/>
    </source>
</evidence>
<dbReference type="AlphaFoldDB" id="A0A9W9JZM2"/>
<dbReference type="FunFam" id="1.20.1270.60:FF:000042">
    <property type="entry name" value="Vacuolar targeting protein Atg24"/>
    <property type="match status" value="1"/>
</dbReference>
<evidence type="ECO:0000256" key="1">
    <source>
        <dbReference type="ARBA" id="ARBA00004481"/>
    </source>
</evidence>
<evidence type="ECO:0000256" key="13">
    <source>
        <dbReference type="ARBA" id="ARBA00054950"/>
    </source>
</evidence>
<comment type="function">
    <text evidence="13">Sorting nexin, involved in the separation or division of vacuoles throughout the entire life cycle of the cells. Involved in retrieval of late-Golgi SNAREs from post-Golgi endosomes to the trans-Golgi network, for cytoplasm to vacuole transport (Cvt), and autophagy of large cargos including mitophagy, pexophagy and glycophagy.</text>
</comment>
<keyword evidence="5" id="KW-0813">Transport</keyword>
<comment type="caution">
    <text evidence="17">The sequence shown here is derived from an EMBL/GenBank/DDBJ whole genome shotgun (WGS) entry which is preliminary data.</text>
</comment>
<dbReference type="InterPro" id="IPR027267">
    <property type="entry name" value="AH/BAR_dom_sf"/>
</dbReference>
<dbReference type="Pfam" id="PF09325">
    <property type="entry name" value="Vps5"/>
    <property type="match status" value="2"/>
</dbReference>
<proteinExistence type="inferred from homology"/>